<dbReference type="PANTHER" id="PTHR47804">
    <property type="entry name" value="60S RIBOSOMAL PROTEIN L19"/>
    <property type="match status" value="1"/>
</dbReference>
<feature type="transmembrane region" description="Helical" evidence="6">
    <location>
        <begin position="636"/>
        <end position="656"/>
    </location>
</feature>
<dbReference type="GO" id="GO:0016020">
    <property type="term" value="C:membrane"/>
    <property type="evidence" value="ECO:0007669"/>
    <property type="project" value="UniProtKB-SubCell"/>
</dbReference>
<proteinExistence type="predicted"/>
<dbReference type="AlphaFoldDB" id="A0A3N4KV68"/>
<feature type="transmembrane region" description="Helical" evidence="6">
    <location>
        <begin position="151"/>
        <end position="168"/>
    </location>
</feature>
<feature type="transmembrane region" description="Helical" evidence="6">
    <location>
        <begin position="91"/>
        <end position="114"/>
    </location>
</feature>
<dbReference type="InterPro" id="IPR049453">
    <property type="entry name" value="Memb_transporter_dom"/>
</dbReference>
<evidence type="ECO:0000256" key="1">
    <source>
        <dbReference type="ARBA" id="ARBA00004141"/>
    </source>
</evidence>
<feature type="transmembrane region" description="Helical" evidence="6">
    <location>
        <begin position="557"/>
        <end position="573"/>
    </location>
</feature>
<evidence type="ECO:0000256" key="4">
    <source>
        <dbReference type="ARBA" id="ARBA00023136"/>
    </source>
</evidence>
<evidence type="ECO:0000256" key="2">
    <source>
        <dbReference type="ARBA" id="ARBA00022692"/>
    </source>
</evidence>
<dbReference type="OrthoDB" id="68611at2759"/>
<feature type="transmembrane region" description="Helical" evidence="6">
    <location>
        <begin position="180"/>
        <end position="199"/>
    </location>
</feature>
<feature type="region of interest" description="Disordered" evidence="5">
    <location>
        <begin position="448"/>
        <end position="467"/>
    </location>
</feature>
<feature type="transmembrane region" description="Helical" evidence="6">
    <location>
        <begin position="40"/>
        <end position="59"/>
    </location>
</feature>
<keyword evidence="3 6" id="KW-1133">Transmembrane helix</keyword>
<feature type="transmembrane region" description="Helical" evidence="6">
    <location>
        <begin position="15"/>
        <end position="33"/>
    </location>
</feature>
<dbReference type="PANTHER" id="PTHR47804:SF3">
    <property type="entry name" value="PROTEIN BRE4"/>
    <property type="match status" value="1"/>
</dbReference>
<dbReference type="Pfam" id="PF13515">
    <property type="entry name" value="FUSC_2"/>
    <property type="match status" value="1"/>
</dbReference>
<feature type="transmembrane region" description="Helical" evidence="6">
    <location>
        <begin position="604"/>
        <end position="624"/>
    </location>
</feature>
<dbReference type="EMBL" id="ML119149">
    <property type="protein sequence ID" value="RPB09685.1"/>
    <property type="molecule type" value="Genomic_DNA"/>
</dbReference>
<evidence type="ECO:0000256" key="5">
    <source>
        <dbReference type="SAM" id="MobiDB-lite"/>
    </source>
</evidence>
<dbReference type="InParanoid" id="A0A3N4KV68"/>
<accession>A0A3N4KV68</accession>
<name>A0A3N4KV68_9PEZI</name>
<dbReference type="PRINTS" id="PR02047">
    <property type="entry name" value="BREFELDNASP4"/>
</dbReference>
<feature type="transmembrane region" description="Helical" evidence="6">
    <location>
        <begin position="65"/>
        <end position="84"/>
    </location>
</feature>
<feature type="domain" description="Integral membrane bound transporter" evidence="7">
    <location>
        <begin position="526"/>
        <end position="649"/>
    </location>
</feature>
<gene>
    <name evidence="8" type="ORF">P167DRAFT_607727</name>
</gene>
<dbReference type="InterPro" id="IPR052430">
    <property type="entry name" value="IVT-Associated"/>
</dbReference>
<organism evidence="8 9">
    <name type="scientific">Morchella conica CCBAS932</name>
    <dbReference type="NCBI Taxonomy" id="1392247"/>
    <lineage>
        <taxon>Eukaryota</taxon>
        <taxon>Fungi</taxon>
        <taxon>Dikarya</taxon>
        <taxon>Ascomycota</taxon>
        <taxon>Pezizomycotina</taxon>
        <taxon>Pezizomycetes</taxon>
        <taxon>Pezizales</taxon>
        <taxon>Morchellaceae</taxon>
        <taxon>Morchella</taxon>
    </lineage>
</organism>
<protein>
    <recommendedName>
        <fullName evidence="7">Integral membrane bound transporter domain-containing protein</fullName>
    </recommendedName>
</protein>
<comment type="subcellular location">
    <subcellularLocation>
        <location evidence="1">Membrane</location>
        <topology evidence="1">Multi-pass membrane protein</topology>
    </subcellularLocation>
</comment>
<reference evidence="8 9" key="1">
    <citation type="journal article" date="2018" name="Nat. Ecol. Evol.">
        <title>Pezizomycetes genomes reveal the molecular basis of ectomycorrhizal truffle lifestyle.</title>
        <authorList>
            <person name="Murat C."/>
            <person name="Payen T."/>
            <person name="Noel B."/>
            <person name="Kuo A."/>
            <person name="Morin E."/>
            <person name="Chen J."/>
            <person name="Kohler A."/>
            <person name="Krizsan K."/>
            <person name="Balestrini R."/>
            <person name="Da Silva C."/>
            <person name="Montanini B."/>
            <person name="Hainaut M."/>
            <person name="Levati E."/>
            <person name="Barry K.W."/>
            <person name="Belfiori B."/>
            <person name="Cichocki N."/>
            <person name="Clum A."/>
            <person name="Dockter R.B."/>
            <person name="Fauchery L."/>
            <person name="Guy J."/>
            <person name="Iotti M."/>
            <person name="Le Tacon F."/>
            <person name="Lindquist E.A."/>
            <person name="Lipzen A."/>
            <person name="Malagnac F."/>
            <person name="Mello A."/>
            <person name="Molinier V."/>
            <person name="Miyauchi S."/>
            <person name="Poulain J."/>
            <person name="Riccioni C."/>
            <person name="Rubini A."/>
            <person name="Sitrit Y."/>
            <person name="Splivallo R."/>
            <person name="Traeger S."/>
            <person name="Wang M."/>
            <person name="Zifcakova L."/>
            <person name="Wipf D."/>
            <person name="Zambonelli A."/>
            <person name="Paolocci F."/>
            <person name="Nowrousian M."/>
            <person name="Ottonello S."/>
            <person name="Baldrian P."/>
            <person name="Spatafora J.W."/>
            <person name="Henrissat B."/>
            <person name="Nagy L.G."/>
            <person name="Aury J.M."/>
            <person name="Wincker P."/>
            <person name="Grigoriev I.V."/>
            <person name="Bonfante P."/>
            <person name="Martin F.M."/>
        </authorList>
    </citation>
    <scope>NUCLEOTIDE SEQUENCE [LARGE SCALE GENOMIC DNA]</scope>
    <source>
        <strain evidence="8 9">CCBAS932</strain>
    </source>
</reference>
<evidence type="ECO:0000313" key="8">
    <source>
        <dbReference type="EMBL" id="RPB09685.1"/>
    </source>
</evidence>
<feature type="transmembrane region" description="Helical" evidence="6">
    <location>
        <begin position="502"/>
        <end position="523"/>
    </location>
</feature>
<feature type="transmembrane region" description="Helical" evidence="6">
    <location>
        <begin position="579"/>
        <end position="597"/>
    </location>
</feature>
<evidence type="ECO:0000313" key="9">
    <source>
        <dbReference type="Proteomes" id="UP000277580"/>
    </source>
</evidence>
<sequence length="909" mass="101819">MADTPLSKEAQLREHVWGIINVLQALFWGLVASPKRNKRILKISLSLTMAVAFTLPPIFSDFHGANPFLLGTVAIYMFPVKTIGGQLVATAIGLIGVLIALGYSNLVLFLAALIQDDDDENIVFGRRVFLWLSFVLISSFCGYIRSKFPRLYLGTVLGMVVNMFAIIRGVNTFGQTFRNFFYVMVFGACVSMVVGFVFWPEDHSSILRDDMIDGVKAAQSMMESVRWALRQDSGQEIDITSLKNAHSKIHASLREAGYEISVSRIPSSEFVPFDVALAKLVSAARIFNSAMRRRNRLYPNLRRRFEDLFPPATIHSTRTSSVTVVTRGENMSAAKETVDDTFVSTSEILDSMAQRIEEMFRGREVTSVIDHEKYWAKVNEIPEKWDAESSQRSVSSTRELEEAAYRDQVNTILLEMFDIVTDIAVIVEGMKKQRLTLWLPRKIYRETEDSATEEGGEASQDTIDPDEDEDLMLREATTRLDRFGIFLSDLLCSLRNSRHIKYGIKFAVVMGLLSLPAFIQRWYIWYEDLRVQWALISAMVAMETTRGMTFRTAGMKLLGALMGGFSAWAVMSIGLGHYYSSICLTPIIGLIVGCLVTNPKYMKAGTVFALAYNIILGVATVFPSHGNVSAAFARRILTLPVGVVVAMAVHLMLFPFKSRSHLVKGISHSLDWLHHLLFAIEASSQYPSLQEKFDDMAKKASSRVNFAKLLLPATVYEVSLSGHWPYERFERILEKVEDVMILVIGENDGIPVMARSGTCEGLRLKLLASLCNDLLVISHTLSARLFMPRNQSLSSSVLSEYQTFLSAKIVAEEVVIKRNFSDLGRLSDLVNEMNLLREDVDELITETQCPKRGLLPQLSFIIKKSRPATAVASMVDVEGQAFEEPPVLAVPYNDVRPPSRAYSLPPNMP</sequence>
<evidence type="ECO:0000256" key="3">
    <source>
        <dbReference type="ARBA" id="ARBA00022989"/>
    </source>
</evidence>
<keyword evidence="2 6" id="KW-0812">Transmembrane</keyword>
<keyword evidence="4 6" id="KW-0472">Membrane</keyword>
<keyword evidence="9" id="KW-1185">Reference proteome</keyword>
<evidence type="ECO:0000259" key="7">
    <source>
        <dbReference type="Pfam" id="PF13515"/>
    </source>
</evidence>
<dbReference type="InterPro" id="IPR023244">
    <property type="entry name" value="Brefeldin_A-sensitivity_4"/>
</dbReference>
<dbReference type="Proteomes" id="UP000277580">
    <property type="component" value="Unassembled WGS sequence"/>
</dbReference>
<dbReference type="STRING" id="1392247.A0A3N4KV68"/>
<evidence type="ECO:0000256" key="6">
    <source>
        <dbReference type="SAM" id="Phobius"/>
    </source>
</evidence>
<feature type="transmembrane region" description="Helical" evidence="6">
    <location>
        <begin position="126"/>
        <end position="144"/>
    </location>
</feature>